<dbReference type="InterPro" id="IPR003737">
    <property type="entry name" value="GlcNAc_PI_deacetylase-related"/>
</dbReference>
<evidence type="ECO:0000256" key="1">
    <source>
        <dbReference type="ARBA" id="ARBA00006066"/>
    </source>
</evidence>
<reference evidence="3" key="1">
    <citation type="submission" date="2018-02" db="EMBL/GenBank/DDBJ databases">
        <title>Rhizophora mucronata_Transcriptome.</title>
        <authorList>
            <person name="Meera S.P."/>
            <person name="Sreeshan A."/>
            <person name="Augustine A."/>
        </authorList>
    </citation>
    <scope>NUCLEOTIDE SEQUENCE</scope>
    <source>
        <tissue evidence="3">Leaf</tissue>
    </source>
</reference>
<dbReference type="SUPFAM" id="SSF102588">
    <property type="entry name" value="LmbE-like"/>
    <property type="match status" value="1"/>
</dbReference>
<name>A0A2P2LF11_RHIMU</name>
<dbReference type="EMBL" id="GGEC01036082">
    <property type="protein sequence ID" value="MBX16566.1"/>
    <property type="molecule type" value="Transcribed_RNA"/>
</dbReference>
<dbReference type="Pfam" id="PF02585">
    <property type="entry name" value="PIG-L"/>
    <property type="match status" value="1"/>
</dbReference>
<protein>
    <recommendedName>
        <fullName evidence="2">N-acetylglucosaminylphosphatidylinositol deacetylase</fullName>
        <ecNumber evidence="2">3.5.1.89</ecNumber>
    </recommendedName>
</protein>
<dbReference type="PANTHER" id="PTHR12993">
    <property type="entry name" value="N-ACETYLGLUCOSAMINYL-PHOSPHATIDYLINOSITOL DE-N-ACETYLASE-RELATED"/>
    <property type="match status" value="1"/>
</dbReference>
<evidence type="ECO:0000313" key="3">
    <source>
        <dbReference type="EMBL" id="MBX16566.1"/>
    </source>
</evidence>
<dbReference type="GO" id="GO:0006506">
    <property type="term" value="P:GPI anchor biosynthetic process"/>
    <property type="evidence" value="ECO:0007669"/>
    <property type="project" value="UniProtKB-UniPathway"/>
</dbReference>
<dbReference type="UniPathway" id="UPA00196"/>
<dbReference type="AlphaFoldDB" id="A0A2P2LF11"/>
<dbReference type="GO" id="GO:0016020">
    <property type="term" value="C:membrane"/>
    <property type="evidence" value="ECO:0007669"/>
    <property type="project" value="GOC"/>
</dbReference>
<comment type="similarity">
    <text evidence="1">Belongs to the PIGL family.</text>
</comment>
<dbReference type="Gene3D" id="3.40.50.10320">
    <property type="entry name" value="LmbE-like"/>
    <property type="match status" value="1"/>
</dbReference>
<sequence>MFFSPTINYLISRRINLHILCLSTGNADGVGNIRKAELYQACAVLKVIISMDHKKFGYQVLEDSSFTSEGPGPSRFAGWFWPSLGP</sequence>
<dbReference type="InterPro" id="IPR024078">
    <property type="entry name" value="LmbE-like_dom_sf"/>
</dbReference>
<evidence type="ECO:0000256" key="2">
    <source>
        <dbReference type="ARBA" id="ARBA00012176"/>
    </source>
</evidence>
<organism evidence="3">
    <name type="scientific">Rhizophora mucronata</name>
    <name type="common">Asiatic mangrove</name>
    <dbReference type="NCBI Taxonomy" id="61149"/>
    <lineage>
        <taxon>Eukaryota</taxon>
        <taxon>Viridiplantae</taxon>
        <taxon>Streptophyta</taxon>
        <taxon>Embryophyta</taxon>
        <taxon>Tracheophyta</taxon>
        <taxon>Spermatophyta</taxon>
        <taxon>Magnoliopsida</taxon>
        <taxon>eudicotyledons</taxon>
        <taxon>Gunneridae</taxon>
        <taxon>Pentapetalae</taxon>
        <taxon>rosids</taxon>
        <taxon>fabids</taxon>
        <taxon>Malpighiales</taxon>
        <taxon>Rhizophoraceae</taxon>
        <taxon>Rhizophora</taxon>
    </lineage>
</organism>
<accession>A0A2P2LF11</accession>
<dbReference type="EC" id="3.5.1.89" evidence="2"/>
<dbReference type="PANTHER" id="PTHR12993:SF11">
    <property type="entry name" value="N-ACETYLGLUCOSAMINYL-PHOSPHATIDYLINOSITOL DE-N-ACETYLASE"/>
    <property type="match status" value="1"/>
</dbReference>
<proteinExistence type="inferred from homology"/>
<dbReference type="GO" id="GO:0005783">
    <property type="term" value="C:endoplasmic reticulum"/>
    <property type="evidence" value="ECO:0007669"/>
    <property type="project" value="TreeGrafter"/>
</dbReference>
<dbReference type="GO" id="GO:0000225">
    <property type="term" value="F:N-acetylglucosaminylphosphatidylinositol deacetylase activity"/>
    <property type="evidence" value="ECO:0007669"/>
    <property type="project" value="UniProtKB-EC"/>
</dbReference>